<dbReference type="Proteomes" id="UP000316213">
    <property type="component" value="Unassembled WGS sequence"/>
</dbReference>
<evidence type="ECO:0000313" key="3">
    <source>
        <dbReference type="Proteomes" id="UP000316213"/>
    </source>
</evidence>
<evidence type="ECO:0000313" key="2">
    <source>
        <dbReference type="EMBL" id="TWU03519.1"/>
    </source>
</evidence>
<evidence type="ECO:0000259" key="1">
    <source>
        <dbReference type="Pfam" id="PF13701"/>
    </source>
</evidence>
<feature type="domain" description="Transposase DDE" evidence="1">
    <location>
        <begin position="50"/>
        <end position="506"/>
    </location>
</feature>
<proteinExistence type="predicted"/>
<dbReference type="InterPro" id="IPR047960">
    <property type="entry name" value="Transpos_IS1380"/>
</dbReference>
<dbReference type="InterPro" id="IPR025668">
    <property type="entry name" value="Tnp_DDE_dom"/>
</dbReference>
<reference evidence="2 3" key="1">
    <citation type="submission" date="2019-02" db="EMBL/GenBank/DDBJ databases">
        <title>Deep-cultivation of Planctomycetes and their phenomic and genomic characterization uncovers novel biology.</title>
        <authorList>
            <person name="Wiegand S."/>
            <person name="Jogler M."/>
            <person name="Boedeker C."/>
            <person name="Pinto D."/>
            <person name="Vollmers J."/>
            <person name="Rivas-Marin E."/>
            <person name="Kohn T."/>
            <person name="Peeters S.H."/>
            <person name="Heuer A."/>
            <person name="Rast P."/>
            <person name="Oberbeckmann S."/>
            <person name="Bunk B."/>
            <person name="Jeske O."/>
            <person name="Meyerdierks A."/>
            <person name="Storesund J.E."/>
            <person name="Kallscheuer N."/>
            <person name="Luecker S."/>
            <person name="Lage O.M."/>
            <person name="Pohl T."/>
            <person name="Merkel B.J."/>
            <person name="Hornburger P."/>
            <person name="Mueller R.-W."/>
            <person name="Bruemmer F."/>
            <person name="Labrenz M."/>
            <person name="Spormann A.M."/>
            <person name="Op Den Camp H."/>
            <person name="Overmann J."/>
            <person name="Amann R."/>
            <person name="Jetten M.S.M."/>
            <person name="Mascher T."/>
            <person name="Medema M.H."/>
            <person name="Devos D.P."/>
            <person name="Kaster A.-K."/>
            <person name="Ovreas L."/>
            <person name="Rohde M."/>
            <person name="Galperin M.Y."/>
            <person name="Jogler C."/>
        </authorList>
    </citation>
    <scope>NUCLEOTIDE SEQUENCE [LARGE SCALE GENOMIC DNA]</scope>
    <source>
        <strain evidence="2 3">Pla100</strain>
    </source>
</reference>
<sequence length="513" mass="58873">MNAKVRKQLQQRKRKLRRRLSVEHGTWQSPMIRPATTKLEMAERQQAVACGGIAAIMQLIKAIGLRESINDAANVFKLHLPYDEADHVFNIALNLLAGGTCLDHIEHRRNDEAYLDAVGAVRIPDPTTAGDFCRRFTEQQLRMVMQAINDTRQRVWKQQEDSFFDVATIEADGTMVETYGEKKQGIGMNYKRQWGYHPLVITLAQTQEVLYLVNRSGNRPSHENSSFFFDLAIHQCRKAGFRKIVLRGDTDFSSTEHLDRWNDDGVKFILGFDANKALTEIAENLDEKVWKPLQRGSLPAPPEKARVKHDNAKEAFVIAKGYENQKLRAESYAEFDYQPHKCTRAYRMVVVRKEIDVTKGQQFLFSKEKYFFYITNETAGDVPAREVIGGANRRCNQENTISQLKACGALAAPLDNLTSNGAYMLFASLAWTLKLWSGMLIRVKGNEGQKRTRREARLRVIKMEFWTYMNSVMLIPAQVIRTARQRVFRLLTYKPGVDLLWTIHDHVSMPLRS</sequence>
<name>A0A5C6AWJ7_9BACT</name>
<dbReference type="Pfam" id="PF13701">
    <property type="entry name" value="DDE_Tnp_1_4"/>
    <property type="match status" value="1"/>
</dbReference>
<comment type="caution">
    <text evidence="2">The sequence shown here is derived from an EMBL/GenBank/DDBJ whole genome shotgun (WGS) entry which is preliminary data.</text>
</comment>
<organism evidence="2 3">
    <name type="scientific">Neorhodopirellula pilleata</name>
    <dbReference type="NCBI Taxonomy" id="2714738"/>
    <lineage>
        <taxon>Bacteria</taxon>
        <taxon>Pseudomonadati</taxon>
        <taxon>Planctomycetota</taxon>
        <taxon>Planctomycetia</taxon>
        <taxon>Pirellulales</taxon>
        <taxon>Pirellulaceae</taxon>
        <taxon>Neorhodopirellula</taxon>
    </lineage>
</organism>
<gene>
    <name evidence="2" type="ORF">Pla100_04460</name>
</gene>
<accession>A0A5C6AWJ7</accession>
<keyword evidence="3" id="KW-1185">Reference proteome</keyword>
<dbReference type="EMBL" id="SJPM01000001">
    <property type="protein sequence ID" value="TWU03519.1"/>
    <property type="molecule type" value="Genomic_DNA"/>
</dbReference>
<dbReference type="AlphaFoldDB" id="A0A5C6AWJ7"/>
<dbReference type="NCBIfam" id="NF033539">
    <property type="entry name" value="transpos_IS1380"/>
    <property type="match status" value="1"/>
</dbReference>
<dbReference type="RefSeq" id="WP_146576017.1">
    <property type="nucleotide sequence ID" value="NZ_SJPM01000001.1"/>
</dbReference>
<protein>
    <recommendedName>
        <fullName evidence="1">Transposase DDE domain-containing protein</fullName>
    </recommendedName>
</protein>
<dbReference type="OrthoDB" id="238921at2"/>